<accession>A0A841HHD9</accession>
<organism evidence="1 2">
    <name type="scientific">Povalibacter uvarum</name>
    <dbReference type="NCBI Taxonomy" id="732238"/>
    <lineage>
        <taxon>Bacteria</taxon>
        <taxon>Pseudomonadati</taxon>
        <taxon>Pseudomonadota</taxon>
        <taxon>Gammaproteobacteria</taxon>
        <taxon>Steroidobacterales</taxon>
        <taxon>Steroidobacteraceae</taxon>
        <taxon>Povalibacter</taxon>
    </lineage>
</organism>
<comment type="caution">
    <text evidence="1">The sequence shown here is derived from an EMBL/GenBank/DDBJ whole genome shotgun (WGS) entry which is preliminary data.</text>
</comment>
<dbReference type="Proteomes" id="UP000588068">
    <property type="component" value="Unassembled WGS sequence"/>
</dbReference>
<dbReference type="InterPro" id="IPR029069">
    <property type="entry name" value="HotDog_dom_sf"/>
</dbReference>
<reference evidence="1 2" key="1">
    <citation type="submission" date="2020-08" db="EMBL/GenBank/DDBJ databases">
        <title>Genomic Encyclopedia of Type Strains, Phase IV (KMG-IV): sequencing the most valuable type-strain genomes for metagenomic binning, comparative biology and taxonomic classification.</title>
        <authorList>
            <person name="Goeker M."/>
        </authorList>
    </citation>
    <scope>NUCLEOTIDE SEQUENCE [LARGE SCALE GENOMIC DNA]</scope>
    <source>
        <strain evidence="1 2">DSM 26723</strain>
    </source>
</reference>
<name>A0A841HHD9_9GAMM</name>
<dbReference type="EMBL" id="JACHHZ010000001">
    <property type="protein sequence ID" value="MBB6092196.1"/>
    <property type="molecule type" value="Genomic_DNA"/>
</dbReference>
<sequence length="315" mass="35085">MQTPFATPLQDNGDLLVGPLRGPRQMLAAQQYDNHTSIHDDATAQKLGFKGGTIEGPTHFSQFVPLCVATWGVRWLEQGCLSAHYRNPCFEGEQVRAFLAKPKDGATQTTIWMQREDGTEILRGTASVGESNPPSALEQRISQLEPPEKLVILRDVRVGMRTARQRVRMGFDQHMGDLYPFTLADKLRVITETSPWYTADGATASPWKKPVIPVEMISVLLNHARDTKPFPVHGPVVGLFADQEIRLIKGPLFVGEEYEIDREVVALSGSRRTESMWIRTRVMRPGTDEVVAAMLLNSASLKDSYANYAADLARL</sequence>
<evidence type="ECO:0000313" key="2">
    <source>
        <dbReference type="Proteomes" id="UP000588068"/>
    </source>
</evidence>
<keyword evidence="2" id="KW-1185">Reference proteome</keyword>
<evidence type="ECO:0000313" key="1">
    <source>
        <dbReference type="EMBL" id="MBB6092196.1"/>
    </source>
</evidence>
<evidence type="ECO:0008006" key="3">
    <source>
        <dbReference type="Google" id="ProtNLM"/>
    </source>
</evidence>
<dbReference type="SUPFAM" id="SSF54637">
    <property type="entry name" value="Thioesterase/thiol ester dehydrase-isomerase"/>
    <property type="match status" value="1"/>
</dbReference>
<proteinExistence type="predicted"/>
<protein>
    <recommendedName>
        <fullName evidence="3">N-terminal of MaoC-like dehydratase domain-containing protein</fullName>
    </recommendedName>
</protein>
<dbReference type="AlphaFoldDB" id="A0A841HHD9"/>
<gene>
    <name evidence="1" type="ORF">HNQ60_001042</name>
</gene>